<feature type="domain" description="GFO/IDH/MocA-like oxidoreductase" evidence="3">
    <location>
        <begin position="139"/>
        <end position="266"/>
    </location>
</feature>
<dbReference type="InterPro" id="IPR050463">
    <property type="entry name" value="Gfo/Idh/MocA_oxidrdct_glycsds"/>
</dbReference>
<dbReference type="SUPFAM" id="SSF55347">
    <property type="entry name" value="Glyceraldehyde-3-phosphate dehydrogenase-like, C-terminal domain"/>
    <property type="match status" value="1"/>
</dbReference>
<dbReference type="Pfam" id="PF01408">
    <property type="entry name" value="GFO_IDH_MocA"/>
    <property type="match status" value="1"/>
</dbReference>
<dbReference type="InterPro" id="IPR055170">
    <property type="entry name" value="GFO_IDH_MocA-like_dom"/>
</dbReference>
<evidence type="ECO:0000259" key="2">
    <source>
        <dbReference type="Pfam" id="PF01408"/>
    </source>
</evidence>
<dbReference type="HOGENOM" id="CLU_023194_1_4_4"/>
<sequence length="336" mass="36083">MSNASNATVQPPRLGFLGLGWIGQHRMQALLDEQACQVAVVADPSPQAQQRVRKLAPGAALASSLDELLAHELDGVVIATPSALHAQQSLRCLERGLAVFCQKPLARTAAETAAMVEAARRADKLLGCDFSYRHTEAMRRIRNSVVEGEIGSVYAADLVFHNAYGPDKSWARDPQLAGGGCAIDLGTHLVDLALWVLGFPEVARVDSRLYAQGRLLEPGATEVEDYAVAQIELATGATVRLACSWNFSAGCDAAIEAHFHGSRGGVAMRNRNGSFFDFAAERYHGTQRVSLAEPPDAWGGRAIVDWARRLAARSGFSPAIEPAVQVATVVDRIYGR</sequence>
<dbReference type="Proteomes" id="UP000008385">
    <property type="component" value="Chromosome"/>
</dbReference>
<protein>
    <submittedName>
        <fullName evidence="4">Oxidoreductases-like protein</fullName>
    </submittedName>
</protein>
<dbReference type="eggNOG" id="COG0673">
    <property type="taxonomic scope" value="Bacteria"/>
</dbReference>
<dbReference type="OrthoDB" id="9801953at2"/>
<dbReference type="KEGG" id="rta:Rta_16010"/>
<dbReference type="InterPro" id="IPR000683">
    <property type="entry name" value="Gfo/Idh/MocA-like_OxRdtase_N"/>
</dbReference>
<keyword evidence="1" id="KW-0560">Oxidoreductase</keyword>
<reference evidence="4 5" key="2">
    <citation type="journal article" date="2011" name="PLoS ONE">
        <title>The Cyst-Dividing Bacterium Ramlibacter tataouinensis TTB310 Genome Reveals a Well-Stocked Toolbox for Adaptation to a Desert Environment.</title>
        <authorList>
            <person name="De Luca G."/>
            <person name="Barakat M."/>
            <person name="Ortet P."/>
            <person name="Fochesato S."/>
            <person name="Jourlin-Castelli C."/>
            <person name="Ansaldi M."/>
            <person name="Py B."/>
            <person name="Fichant G."/>
            <person name="Coutinho P.M."/>
            <person name="Voulhoux R."/>
            <person name="Bastien O."/>
            <person name="Marechal E."/>
            <person name="Henrissat B."/>
            <person name="Quentin Y."/>
            <person name="Noirot P."/>
            <person name="Filloux A."/>
            <person name="Mejean V."/>
            <person name="Dubow M.S."/>
            <person name="Barras F."/>
            <person name="Barbe V."/>
            <person name="Weissenbach J."/>
            <person name="Mihalcescu I."/>
            <person name="Vermeglio A."/>
            <person name="Achouak W."/>
            <person name="Heulin T."/>
        </authorList>
    </citation>
    <scope>NUCLEOTIDE SEQUENCE [LARGE SCALE GENOMIC DNA]</scope>
    <source>
        <strain evidence="5">ATCC BAA-407 / DSM 14655 / LMG 21543 / TTB310</strain>
    </source>
</reference>
<reference evidence="5" key="1">
    <citation type="submission" date="2006-01" db="EMBL/GenBank/DDBJ databases">
        <title>Genome of the cyst-dividing bacterium Ramlibacter tataouinensis.</title>
        <authorList>
            <person name="Barakat M."/>
            <person name="Ortet P."/>
            <person name="De Luca G."/>
            <person name="Jourlin-Castelli C."/>
            <person name="Ansaldi M."/>
            <person name="Py B."/>
            <person name="Fichant G."/>
            <person name="Coutinho P."/>
            <person name="Voulhoux R."/>
            <person name="Bastien O."/>
            <person name="Roy S."/>
            <person name="Marechal E."/>
            <person name="Henrissat B."/>
            <person name="Quentin Y."/>
            <person name="Noirot P."/>
            <person name="Filloux A."/>
            <person name="Mejean V."/>
            <person name="DuBow M."/>
            <person name="Barras F."/>
            <person name="Heulin T."/>
        </authorList>
    </citation>
    <scope>NUCLEOTIDE SEQUENCE [LARGE SCALE GENOMIC DNA]</scope>
    <source>
        <strain evidence="5">ATCC BAA-407 / DSM 14655 / LMG 21543 / TTB310</strain>
    </source>
</reference>
<dbReference type="GO" id="GO:0000166">
    <property type="term" value="F:nucleotide binding"/>
    <property type="evidence" value="ECO:0007669"/>
    <property type="project" value="InterPro"/>
</dbReference>
<dbReference type="RefSeq" id="WP_013900924.1">
    <property type="nucleotide sequence ID" value="NC_015677.1"/>
</dbReference>
<accession>F5Y5J6</accession>
<name>F5Y5J6_RAMTT</name>
<dbReference type="InterPro" id="IPR036291">
    <property type="entry name" value="NAD(P)-bd_dom_sf"/>
</dbReference>
<evidence type="ECO:0000259" key="3">
    <source>
        <dbReference type="Pfam" id="PF22725"/>
    </source>
</evidence>
<dbReference type="EMBL" id="CP000245">
    <property type="protein sequence ID" value="AEG92692.1"/>
    <property type="molecule type" value="Genomic_DNA"/>
</dbReference>
<dbReference type="GO" id="GO:0016491">
    <property type="term" value="F:oxidoreductase activity"/>
    <property type="evidence" value="ECO:0007669"/>
    <property type="project" value="UniProtKB-KW"/>
</dbReference>
<organism evidence="4 5">
    <name type="scientific">Ramlibacter tataouinensis (strain ATCC BAA-407 / DSM 14655 / LMG 21543 / TTB310)</name>
    <dbReference type="NCBI Taxonomy" id="365046"/>
    <lineage>
        <taxon>Bacteria</taxon>
        <taxon>Pseudomonadati</taxon>
        <taxon>Pseudomonadota</taxon>
        <taxon>Betaproteobacteria</taxon>
        <taxon>Burkholderiales</taxon>
        <taxon>Comamonadaceae</taxon>
        <taxon>Ramlibacter</taxon>
    </lineage>
</organism>
<dbReference type="Pfam" id="PF22725">
    <property type="entry name" value="GFO_IDH_MocA_C3"/>
    <property type="match status" value="1"/>
</dbReference>
<dbReference type="STRING" id="365046.Rta_16010"/>
<evidence type="ECO:0000313" key="5">
    <source>
        <dbReference type="Proteomes" id="UP000008385"/>
    </source>
</evidence>
<feature type="domain" description="Gfo/Idh/MocA-like oxidoreductase N-terminal" evidence="2">
    <location>
        <begin position="13"/>
        <end position="128"/>
    </location>
</feature>
<dbReference type="Gene3D" id="3.40.50.720">
    <property type="entry name" value="NAD(P)-binding Rossmann-like Domain"/>
    <property type="match status" value="1"/>
</dbReference>
<dbReference type="PANTHER" id="PTHR43818">
    <property type="entry name" value="BCDNA.GH03377"/>
    <property type="match status" value="1"/>
</dbReference>
<proteinExistence type="predicted"/>
<keyword evidence="5" id="KW-1185">Reference proteome</keyword>
<dbReference type="PANTHER" id="PTHR43818:SF11">
    <property type="entry name" value="BCDNA.GH03377"/>
    <property type="match status" value="1"/>
</dbReference>
<evidence type="ECO:0000256" key="1">
    <source>
        <dbReference type="ARBA" id="ARBA00023002"/>
    </source>
</evidence>
<dbReference type="AlphaFoldDB" id="F5Y5J6"/>
<dbReference type="PATRIC" id="fig|365046.3.peg.1632"/>
<dbReference type="SUPFAM" id="SSF51735">
    <property type="entry name" value="NAD(P)-binding Rossmann-fold domains"/>
    <property type="match status" value="1"/>
</dbReference>
<gene>
    <name evidence="4" type="ordered locus">Rta_16010</name>
</gene>
<evidence type="ECO:0000313" key="4">
    <source>
        <dbReference type="EMBL" id="AEG92692.1"/>
    </source>
</evidence>
<dbReference type="Gene3D" id="3.30.360.10">
    <property type="entry name" value="Dihydrodipicolinate Reductase, domain 2"/>
    <property type="match status" value="1"/>
</dbReference>